<evidence type="ECO:0000313" key="1">
    <source>
        <dbReference type="EMBL" id="CAD9331572.1"/>
    </source>
</evidence>
<name>A0A7S1Z8F0_9STRA</name>
<dbReference type="InterPro" id="IPR053159">
    <property type="entry name" value="Hybrid_Histidine_Kinase"/>
</dbReference>
<accession>A0A7S1Z8F0</accession>
<dbReference type="PANTHER" id="PTHR43642:SF1">
    <property type="entry name" value="HYBRID SIGNAL TRANSDUCTION HISTIDINE KINASE G"/>
    <property type="match status" value="1"/>
</dbReference>
<dbReference type="EMBL" id="HBGN01018638">
    <property type="protein sequence ID" value="CAD9331572.1"/>
    <property type="molecule type" value="Transcribed_RNA"/>
</dbReference>
<gene>
    <name evidence="1" type="ORF">DBRI1063_LOCUS11867</name>
</gene>
<sequence length="382" mass="43880">MKFLQLLTVFAYFGKQQYYAILHIKMVQLTLRHGVCKESCFAMASFSFLLCQFDDFKASNHIGHLSVVLLERCKAEEYRCYIHMLYYGTTKCWTMHIKLSLEKLLQGYQVGMQTGNIENAMLNAYNYLVNSFICGRNLVELERELDSFGGTMMDYKQMVTHNLICVIKKFVSNLLMSNDCPSLIGDQNSEQQDLLERATKENDTMLICKIYIFGIIEAYIFGEYELAADMIRKKHEVEKKLSRKTTFYGLTDFYDGLVFLAMTRKTNDMKWMSEASKAMSKLESHVQYGKANCEHKLLLLQAESKSLLGENQDAFRKYELSIAVAEKNGFIHEQAIANERLGDFLQKNGGTGASQYYGISNSLYLQWGAQGKADHLCKNIPF</sequence>
<reference evidence="1" key="1">
    <citation type="submission" date="2021-01" db="EMBL/GenBank/DDBJ databases">
        <authorList>
            <person name="Corre E."/>
            <person name="Pelletier E."/>
            <person name="Niang G."/>
            <person name="Scheremetjew M."/>
            <person name="Finn R."/>
            <person name="Kale V."/>
            <person name="Holt S."/>
            <person name="Cochrane G."/>
            <person name="Meng A."/>
            <person name="Brown T."/>
            <person name="Cohen L."/>
        </authorList>
    </citation>
    <scope>NUCLEOTIDE SEQUENCE</scope>
    <source>
        <strain evidence="1">Pop2</strain>
    </source>
</reference>
<dbReference type="AlphaFoldDB" id="A0A7S1Z8F0"/>
<organism evidence="1">
    <name type="scientific">Ditylum brightwellii</name>
    <dbReference type="NCBI Taxonomy" id="49249"/>
    <lineage>
        <taxon>Eukaryota</taxon>
        <taxon>Sar</taxon>
        <taxon>Stramenopiles</taxon>
        <taxon>Ochrophyta</taxon>
        <taxon>Bacillariophyta</taxon>
        <taxon>Mediophyceae</taxon>
        <taxon>Lithodesmiophycidae</taxon>
        <taxon>Lithodesmiales</taxon>
        <taxon>Lithodesmiaceae</taxon>
        <taxon>Ditylum</taxon>
    </lineage>
</organism>
<proteinExistence type="predicted"/>
<dbReference type="PANTHER" id="PTHR43642">
    <property type="entry name" value="HYBRID SIGNAL TRANSDUCTION HISTIDINE KINASE G"/>
    <property type="match status" value="1"/>
</dbReference>
<protein>
    <submittedName>
        <fullName evidence="1">Uncharacterized protein</fullName>
    </submittedName>
</protein>